<gene>
    <name evidence="2" type="ORF">M422DRAFT_270378</name>
</gene>
<sequence>MSLERFIEEISRPEYGVALEEEENIAQRMDNQCSVLHALDVYKLADMFRVIPYKTNRIIEYGIYMRNQEQEVEPAIFRIQGYITDMDLPPVNMDQRATNNNVTWMKQRFQITGLGTAAFSRAVLVIRAIQELVTREVNTGNIEDWQPSSYDTYPAIDFASPYFVRGSSAADMSFANSIDPEGTLAAKAVKHKVVRNPNVLEQFYERGIKDMEGSRKTMYAEISPSQVRKGHLIDITMEFKMVLTYGQIWKVILVPKAMAVLRKTFDNAYVKWRIEDTKMKPTKHYRTIASKRKNMYAEEDDLAGESAGRYQKVSQGGHVREDPGQSMEGVSEH</sequence>
<dbReference type="Proteomes" id="UP000054279">
    <property type="component" value="Unassembled WGS sequence"/>
</dbReference>
<accession>A0A0C9UHH8</accession>
<feature type="region of interest" description="Disordered" evidence="1">
    <location>
        <begin position="300"/>
        <end position="333"/>
    </location>
</feature>
<evidence type="ECO:0000313" key="2">
    <source>
        <dbReference type="EMBL" id="KIJ28377.1"/>
    </source>
</evidence>
<protein>
    <submittedName>
        <fullName evidence="2">Uncharacterized protein</fullName>
    </submittedName>
</protein>
<evidence type="ECO:0000256" key="1">
    <source>
        <dbReference type="SAM" id="MobiDB-lite"/>
    </source>
</evidence>
<dbReference type="AlphaFoldDB" id="A0A0C9UHH8"/>
<proteinExistence type="predicted"/>
<dbReference type="HOGENOM" id="CLU_834626_0_0_1"/>
<name>A0A0C9UHH8_SPHS4</name>
<reference evidence="2 3" key="1">
    <citation type="submission" date="2014-06" db="EMBL/GenBank/DDBJ databases">
        <title>Evolutionary Origins and Diversification of the Mycorrhizal Mutualists.</title>
        <authorList>
            <consortium name="DOE Joint Genome Institute"/>
            <consortium name="Mycorrhizal Genomics Consortium"/>
            <person name="Kohler A."/>
            <person name="Kuo A."/>
            <person name="Nagy L.G."/>
            <person name="Floudas D."/>
            <person name="Copeland A."/>
            <person name="Barry K.W."/>
            <person name="Cichocki N."/>
            <person name="Veneault-Fourrey C."/>
            <person name="LaButti K."/>
            <person name="Lindquist E.A."/>
            <person name="Lipzen A."/>
            <person name="Lundell T."/>
            <person name="Morin E."/>
            <person name="Murat C."/>
            <person name="Riley R."/>
            <person name="Ohm R."/>
            <person name="Sun H."/>
            <person name="Tunlid A."/>
            <person name="Henrissat B."/>
            <person name="Grigoriev I.V."/>
            <person name="Hibbett D.S."/>
            <person name="Martin F."/>
        </authorList>
    </citation>
    <scope>NUCLEOTIDE SEQUENCE [LARGE SCALE GENOMIC DNA]</scope>
    <source>
        <strain evidence="2 3">SS14</strain>
    </source>
</reference>
<dbReference type="EMBL" id="KN837308">
    <property type="protein sequence ID" value="KIJ28377.1"/>
    <property type="molecule type" value="Genomic_DNA"/>
</dbReference>
<organism evidence="2 3">
    <name type="scientific">Sphaerobolus stellatus (strain SS14)</name>
    <dbReference type="NCBI Taxonomy" id="990650"/>
    <lineage>
        <taxon>Eukaryota</taxon>
        <taxon>Fungi</taxon>
        <taxon>Dikarya</taxon>
        <taxon>Basidiomycota</taxon>
        <taxon>Agaricomycotina</taxon>
        <taxon>Agaricomycetes</taxon>
        <taxon>Phallomycetidae</taxon>
        <taxon>Geastrales</taxon>
        <taxon>Sphaerobolaceae</taxon>
        <taxon>Sphaerobolus</taxon>
    </lineage>
</organism>
<dbReference type="OrthoDB" id="3067373at2759"/>
<keyword evidence="3" id="KW-1185">Reference proteome</keyword>
<evidence type="ECO:0000313" key="3">
    <source>
        <dbReference type="Proteomes" id="UP000054279"/>
    </source>
</evidence>